<feature type="non-terminal residue" evidence="3">
    <location>
        <position position="1"/>
    </location>
</feature>
<keyword evidence="2" id="KW-0472">Membrane</keyword>
<accession>A0ABU9FZ23</accession>
<keyword evidence="2" id="KW-0812">Transmembrane</keyword>
<reference evidence="3 4" key="1">
    <citation type="submission" date="2024-02" db="EMBL/GenBank/DDBJ databases">
        <title>Bacteria isolated from the canopy kelp, Nereocystis luetkeana.</title>
        <authorList>
            <person name="Pfister C.A."/>
            <person name="Younker I.T."/>
            <person name="Light S.H."/>
        </authorList>
    </citation>
    <scope>NUCLEOTIDE SEQUENCE [LARGE SCALE GENOMIC DNA]</scope>
    <source>
        <strain evidence="3 4">TI.1.15</strain>
    </source>
</reference>
<evidence type="ECO:0000313" key="3">
    <source>
        <dbReference type="EMBL" id="MEL0611482.1"/>
    </source>
</evidence>
<feature type="transmembrane region" description="Helical" evidence="2">
    <location>
        <begin position="6"/>
        <end position="38"/>
    </location>
</feature>
<name>A0ABU9FZ23_9VIBR</name>
<feature type="compositionally biased region" description="Polar residues" evidence="1">
    <location>
        <begin position="44"/>
        <end position="62"/>
    </location>
</feature>
<feature type="region of interest" description="Disordered" evidence="1">
    <location>
        <begin position="43"/>
        <end position="62"/>
    </location>
</feature>
<organism evidence="3 4">
    <name type="scientific">Vibrio echinoideorum</name>
    <dbReference type="NCBI Taxonomy" id="2100116"/>
    <lineage>
        <taxon>Bacteria</taxon>
        <taxon>Pseudomonadati</taxon>
        <taxon>Pseudomonadota</taxon>
        <taxon>Gammaproteobacteria</taxon>
        <taxon>Vibrionales</taxon>
        <taxon>Vibrionaceae</taxon>
        <taxon>Vibrio</taxon>
    </lineage>
</organism>
<evidence type="ECO:0000256" key="1">
    <source>
        <dbReference type="SAM" id="MobiDB-lite"/>
    </source>
</evidence>
<evidence type="ECO:0000256" key="2">
    <source>
        <dbReference type="SAM" id="Phobius"/>
    </source>
</evidence>
<comment type="caution">
    <text evidence="3">The sequence shown here is derived from an EMBL/GenBank/DDBJ whole genome shotgun (WGS) entry which is preliminary data.</text>
</comment>
<keyword evidence="4" id="KW-1185">Reference proteome</keyword>
<protein>
    <submittedName>
        <fullName evidence="3">Sodium:proton exchanger</fullName>
    </submittedName>
</protein>
<gene>
    <name evidence="3" type="ORF">V8Z71_24945</name>
</gene>
<proteinExistence type="predicted"/>
<evidence type="ECO:0000313" key="4">
    <source>
        <dbReference type="Proteomes" id="UP001377160"/>
    </source>
</evidence>
<sequence>LMNGSIALISFVVAGYTGSAWVVLGALVAQLILVTLLAKRDASKNASSEDQSQVSDSKAQKA</sequence>
<keyword evidence="2" id="KW-1133">Transmembrane helix</keyword>
<dbReference type="Proteomes" id="UP001377160">
    <property type="component" value="Unassembled WGS sequence"/>
</dbReference>
<dbReference type="EMBL" id="JBANDX010000384">
    <property type="protein sequence ID" value="MEL0611482.1"/>
    <property type="molecule type" value="Genomic_DNA"/>
</dbReference>